<dbReference type="OrthoDB" id="9761532at2"/>
<dbReference type="Pfam" id="PF07687">
    <property type="entry name" value="M20_dimer"/>
    <property type="match status" value="1"/>
</dbReference>
<dbReference type="KEGG" id="hadh:FRZ61_48460"/>
<dbReference type="SUPFAM" id="SSF55031">
    <property type="entry name" value="Bacterial exopeptidase dimerisation domain"/>
    <property type="match status" value="1"/>
</dbReference>
<dbReference type="InterPro" id="IPR011650">
    <property type="entry name" value="Peptidase_M20_dimer"/>
</dbReference>
<sequence>MSPDSSTERDRAADKATLLGWIERDRDRLVGFLSDFVKAASPNPPGDTLLAAAHVRGFLDVEKLPYRVISPHPQMPNLVASFEGKEAGKHLVLNGHIDVFPSGDPAHWTHGPWSGDIAEGHVWGRGAADMKCGTTASIFTYAYLSRMRERLKGRLTLTVVSDEETFGPWGARYLLEHHPETHGDCCLNGEPSDPLTVRFGEKGPLWIAFTVRTKGAHGGYPHLTESASQIAAALIGDLYQLARTKVPPPGNVGGVLDRSAAIIERALGEGATEVMRSITLNIGVIQGGIKVNMIPAECRFEADFRLPVGIGKDGLIEKVRHLLERYPQVTMEELNYSPSNWCDPEHEMVAIIQRNVKAMKGFEPAPIVGLGGTDTRLWRYRDVPAYVYGPSPKTMGKTDERVAIEEFLHIVRTHTLSAYDYLTRD</sequence>
<dbReference type="InterPro" id="IPR050072">
    <property type="entry name" value="Peptidase_M20A"/>
</dbReference>
<proteinExistence type="predicted"/>
<dbReference type="GO" id="GO:0016787">
    <property type="term" value="F:hydrolase activity"/>
    <property type="evidence" value="ECO:0007669"/>
    <property type="project" value="UniProtKB-KW"/>
</dbReference>
<dbReference type="Gene3D" id="3.40.630.10">
    <property type="entry name" value="Zn peptidases"/>
    <property type="match status" value="1"/>
</dbReference>
<dbReference type="Gene3D" id="3.30.70.360">
    <property type="match status" value="1"/>
</dbReference>
<protein>
    <submittedName>
        <fullName evidence="4">Peptidase</fullName>
    </submittedName>
</protein>
<dbReference type="EMBL" id="CP042582">
    <property type="protein sequence ID" value="QEX24904.1"/>
    <property type="molecule type" value="Genomic_DNA"/>
</dbReference>
<evidence type="ECO:0000313" key="4">
    <source>
        <dbReference type="EMBL" id="QEX24904.1"/>
    </source>
</evidence>
<dbReference type="GO" id="GO:0046872">
    <property type="term" value="F:metal ion binding"/>
    <property type="evidence" value="ECO:0007669"/>
    <property type="project" value="UniProtKB-KW"/>
</dbReference>
<evidence type="ECO:0000256" key="1">
    <source>
        <dbReference type="ARBA" id="ARBA00022723"/>
    </source>
</evidence>
<keyword evidence="5" id="KW-1185">Reference proteome</keyword>
<dbReference type="SUPFAM" id="SSF53187">
    <property type="entry name" value="Zn-dependent exopeptidases"/>
    <property type="match status" value="1"/>
</dbReference>
<evidence type="ECO:0000256" key="2">
    <source>
        <dbReference type="ARBA" id="ARBA00022801"/>
    </source>
</evidence>
<dbReference type="PANTHER" id="PTHR43808:SF32">
    <property type="entry name" value="ARGE_DAPE-RELATED DEACYLASE"/>
    <property type="match status" value="1"/>
</dbReference>
<reference evidence="4 5" key="1">
    <citation type="submission" date="2019-08" db="EMBL/GenBank/DDBJ databases">
        <title>Hyperibacter terrae gen. nov., sp. nov. and Hyperibacter viscosus sp. nov., two new members in the family Rhodospirillaceae isolated from the rhizosphere of Hypericum perforatum.</title>
        <authorList>
            <person name="Noviana Z."/>
        </authorList>
    </citation>
    <scope>NUCLEOTIDE SEQUENCE [LARGE SCALE GENOMIC DNA]</scope>
    <source>
        <strain evidence="4 5">R5959</strain>
    </source>
</reference>
<dbReference type="InterPro" id="IPR002933">
    <property type="entry name" value="Peptidase_M20"/>
</dbReference>
<dbReference type="RefSeq" id="WP_151120171.1">
    <property type="nucleotide sequence ID" value="NZ_CP042582.1"/>
</dbReference>
<keyword evidence="1" id="KW-0479">Metal-binding</keyword>
<organism evidence="4 5">
    <name type="scientific">Hypericibacter adhaerens</name>
    <dbReference type="NCBI Taxonomy" id="2602016"/>
    <lineage>
        <taxon>Bacteria</taxon>
        <taxon>Pseudomonadati</taxon>
        <taxon>Pseudomonadota</taxon>
        <taxon>Alphaproteobacteria</taxon>
        <taxon>Rhodospirillales</taxon>
        <taxon>Dongiaceae</taxon>
        <taxon>Hypericibacter</taxon>
    </lineage>
</organism>
<accession>A0A5J6N640</accession>
<dbReference type="InterPro" id="IPR036264">
    <property type="entry name" value="Bact_exopeptidase_dim_dom"/>
</dbReference>
<dbReference type="Proteomes" id="UP000325797">
    <property type="component" value="Chromosome"/>
</dbReference>
<evidence type="ECO:0000313" key="5">
    <source>
        <dbReference type="Proteomes" id="UP000325797"/>
    </source>
</evidence>
<gene>
    <name evidence="4" type="ORF">FRZ61_48460</name>
</gene>
<keyword evidence="2" id="KW-0378">Hydrolase</keyword>
<feature type="domain" description="Peptidase M20 dimerisation" evidence="3">
    <location>
        <begin position="200"/>
        <end position="325"/>
    </location>
</feature>
<dbReference type="AlphaFoldDB" id="A0A5J6N640"/>
<evidence type="ECO:0000259" key="3">
    <source>
        <dbReference type="Pfam" id="PF07687"/>
    </source>
</evidence>
<dbReference type="PANTHER" id="PTHR43808">
    <property type="entry name" value="ACETYLORNITHINE DEACETYLASE"/>
    <property type="match status" value="1"/>
</dbReference>
<dbReference type="Pfam" id="PF01546">
    <property type="entry name" value="Peptidase_M20"/>
    <property type="match status" value="1"/>
</dbReference>
<name>A0A5J6N640_9PROT</name>